<sequence length="83" mass="9376">MKIATIIALLFATTVIAIPATADEAAADEAGQVSGHGDDNHGGDHGHDRRCWDSCIPRNYRCPWGYEREWRHGCWTCCKRDRY</sequence>
<protein>
    <submittedName>
        <fullName evidence="3">Uncharacterized protein</fullName>
    </submittedName>
</protein>
<reference evidence="3 4" key="1">
    <citation type="submission" date="2014-02" db="EMBL/GenBank/DDBJ databases">
        <title>Transposable element dynamics among asymbiotic and ectomycorrhizal Amanita fungi.</title>
        <authorList>
            <consortium name="DOE Joint Genome Institute"/>
            <person name="Hess J."/>
            <person name="Skrede I."/>
            <person name="Wolfe B."/>
            <person name="LaButti K."/>
            <person name="Ohm R.A."/>
            <person name="Grigoriev I.V."/>
            <person name="Pringle A."/>
        </authorList>
    </citation>
    <scope>NUCLEOTIDE SEQUENCE [LARGE SCALE GENOMIC DNA]</scope>
    <source>
        <strain evidence="3 4">SKay4041</strain>
    </source>
</reference>
<evidence type="ECO:0000313" key="4">
    <source>
        <dbReference type="Proteomes" id="UP000242287"/>
    </source>
</evidence>
<accession>A0A2A9NDN8</accession>
<feature type="chain" id="PRO_5012563785" evidence="2">
    <location>
        <begin position="18"/>
        <end position="83"/>
    </location>
</feature>
<gene>
    <name evidence="3" type="ORF">AMATHDRAFT_66131</name>
</gene>
<feature type="signal peptide" evidence="2">
    <location>
        <begin position="1"/>
        <end position="17"/>
    </location>
</feature>
<feature type="compositionally biased region" description="Basic and acidic residues" evidence="1">
    <location>
        <begin position="36"/>
        <end position="49"/>
    </location>
</feature>
<proteinExistence type="predicted"/>
<name>A0A2A9NDN8_9AGAR</name>
<keyword evidence="2" id="KW-0732">Signal</keyword>
<keyword evidence="4" id="KW-1185">Reference proteome</keyword>
<evidence type="ECO:0000256" key="1">
    <source>
        <dbReference type="SAM" id="MobiDB-lite"/>
    </source>
</evidence>
<feature type="region of interest" description="Disordered" evidence="1">
    <location>
        <begin position="27"/>
        <end position="49"/>
    </location>
</feature>
<evidence type="ECO:0000313" key="3">
    <source>
        <dbReference type="EMBL" id="PFH48178.1"/>
    </source>
</evidence>
<dbReference type="AlphaFoldDB" id="A0A2A9NDN8"/>
<dbReference type="Proteomes" id="UP000242287">
    <property type="component" value="Unassembled WGS sequence"/>
</dbReference>
<organism evidence="3 4">
    <name type="scientific">Amanita thiersii Skay4041</name>
    <dbReference type="NCBI Taxonomy" id="703135"/>
    <lineage>
        <taxon>Eukaryota</taxon>
        <taxon>Fungi</taxon>
        <taxon>Dikarya</taxon>
        <taxon>Basidiomycota</taxon>
        <taxon>Agaricomycotina</taxon>
        <taxon>Agaricomycetes</taxon>
        <taxon>Agaricomycetidae</taxon>
        <taxon>Agaricales</taxon>
        <taxon>Pluteineae</taxon>
        <taxon>Amanitaceae</taxon>
        <taxon>Amanita</taxon>
    </lineage>
</organism>
<dbReference type="EMBL" id="KZ302074">
    <property type="protein sequence ID" value="PFH48178.1"/>
    <property type="molecule type" value="Genomic_DNA"/>
</dbReference>
<evidence type="ECO:0000256" key="2">
    <source>
        <dbReference type="SAM" id="SignalP"/>
    </source>
</evidence>